<protein>
    <submittedName>
        <fullName evidence="6">Flagellar hook-length control protein FliK</fullName>
    </submittedName>
</protein>
<dbReference type="InterPro" id="IPR001635">
    <property type="entry name" value="Flag_hook_Flik"/>
</dbReference>
<evidence type="ECO:0000313" key="7">
    <source>
        <dbReference type="Proteomes" id="UP000198525"/>
    </source>
</evidence>
<evidence type="ECO:0000313" key="6">
    <source>
        <dbReference type="EMBL" id="SDJ35417.1"/>
    </source>
</evidence>
<dbReference type="InterPro" id="IPR052563">
    <property type="entry name" value="FliK"/>
</dbReference>
<accession>A0A1G8T1W8</accession>
<dbReference type="PRINTS" id="PR01007">
    <property type="entry name" value="FLGHOOKFLIK"/>
</dbReference>
<comment type="function">
    <text evidence="1">Controls the length of the flagellar hook.</text>
</comment>
<feature type="domain" description="Flagellar hook-length control protein-like C-terminal" evidence="5">
    <location>
        <begin position="349"/>
        <end position="426"/>
    </location>
</feature>
<dbReference type="InterPro" id="IPR038610">
    <property type="entry name" value="FliK-like_C_sf"/>
</dbReference>
<keyword evidence="6" id="KW-0966">Cell projection</keyword>
<reference evidence="6 7" key="1">
    <citation type="submission" date="2016-10" db="EMBL/GenBank/DDBJ databases">
        <authorList>
            <person name="de Groot N.N."/>
        </authorList>
    </citation>
    <scope>NUCLEOTIDE SEQUENCE [LARGE SCALE GENOMIC DNA]</scope>
    <source>
        <strain evidence="6 7">CGMCC 1.6133</strain>
    </source>
</reference>
<sequence length="474" mass="48050">MDIRMMLAAQAGKSAPKMQGGATDTGQFAQNLANAGRHGGNDLAKLVSAGQQTGADLATLAKQAKAHASAAPQPGKAGQANALAEALAAHGLSSAAAETLQAQLPEVQADLEAIRQRIEAVMADRSATSQDELVEAAPLSDSELEEALAALVDEGTLDPATAKAIEAAIQRDETGPQTADETTVAALQQALAAVANDNRQARTASAGERTAAGRTASTAPTSQRPDAASLETLLGSQRREVPAADNGASRPAAQSLDAKAVEAALMTERQNAMPRGLGGESGRNVTNEAASALAGGALPTQGSATFSQSMASANPSATGGTPGQATLSAPVQSPAWPGQLGQQLVQFARQGAGEQQIEMRLHPAELGPLSVTLKMTEQGAQAQFLSAHAQVRQAIEQALPQLRDALAEQGIDLSETSVGEQRQHEGQAFAGNEGGRNQAGVEPAADGSAAAEGIPASDGVATEMTLNGRVNLYA</sequence>
<feature type="region of interest" description="Disordered" evidence="4">
    <location>
        <begin position="300"/>
        <end position="329"/>
    </location>
</feature>
<keyword evidence="6" id="KW-0282">Flagellum</keyword>
<evidence type="ECO:0000256" key="2">
    <source>
        <dbReference type="ARBA" id="ARBA00009149"/>
    </source>
</evidence>
<dbReference type="GO" id="GO:0044780">
    <property type="term" value="P:bacterial-type flagellum assembly"/>
    <property type="evidence" value="ECO:0007669"/>
    <property type="project" value="InterPro"/>
</dbReference>
<feature type="compositionally biased region" description="Polar residues" evidence="4">
    <location>
        <begin position="215"/>
        <end position="224"/>
    </location>
</feature>
<dbReference type="RefSeq" id="WP_176761476.1">
    <property type="nucleotide sequence ID" value="NZ_FNES01000004.1"/>
</dbReference>
<dbReference type="EMBL" id="FNES01000004">
    <property type="protein sequence ID" value="SDJ35417.1"/>
    <property type="molecule type" value="Genomic_DNA"/>
</dbReference>
<comment type="similarity">
    <text evidence="2">Belongs to the FliK family.</text>
</comment>
<dbReference type="Gene3D" id="3.30.750.140">
    <property type="match status" value="1"/>
</dbReference>
<dbReference type="AlphaFoldDB" id="A0A1G8T1W8"/>
<dbReference type="Pfam" id="PF02120">
    <property type="entry name" value="Flg_hook"/>
    <property type="match status" value="1"/>
</dbReference>
<gene>
    <name evidence="6" type="ORF">SAMN04487954_104168</name>
</gene>
<organism evidence="6 7">
    <name type="scientific">Billgrantia gudaonensis</name>
    <dbReference type="NCBI Taxonomy" id="376427"/>
    <lineage>
        <taxon>Bacteria</taxon>
        <taxon>Pseudomonadati</taxon>
        <taxon>Pseudomonadota</taxon>
        <taxon>Gammaproteobacteria</taxon>
        <taxon>Oceanospirillales</taxon>
        <taxon>Halomonadaceae</taxon>
        <taxon>Billgrantia</taxon>
    </lineage>
</organism>
<dbReference type="CDD" id="cd17470">
    <property type="entry name" value="T3SS_Flik_C"/>
    <property type="match status" value="1"/>
</dbReference>
<dbReference type="InterPro" id="IPR021136">
    <property type="entry name" value="Flagellar_hook_control-like_C"/>
</dbReference>
<keyword evidence="6" id="KW-0969">Cilium</keyword>
<dbReference type="PANTHER" id="PTHR37533">
    <property type="entry name" value="FLAGELLAR HOOK-LENGTH CONTROL PROTEIN"/>
    <property type="match status" value="1"/>
</dbReference>
<feature type="region of interest" description="Disordered" evidence="4">
    <location>
        <begin position="198"/>
        <end position="227"/>
    </location>
</feature>
<dbReference type="STRING" id="376427.SAMN04487954_104168"/>
<dbReference type="PANTHER" id="PTHR37533:SF2">
    <property type="entry name" value="FLAGELLAR HOOK-LENGTH CONTROL PROTEIN"/>
    <property type="match status" value="1"/>
</dbReference>
<dbReference type="GO" id="GO:0009424">
    <property type="term" value="C:bacterial-type flagellum hook"/>
    <property type="evidence" value="ECO:0007669"/>
    <property type="project" value="InterPro"/>
</dbReference>
<keyword evidence="3" id="KW-1005">Bacterial flagellum biogenesis</keyword>
<keyword evidence="7" id="KW-1185">Reference proteome</keyword>
<proteinExistence type="inferred from homology"/>
<evidence type="ECO:0000256" key="1">
    <source>
        <dbReference type="ARBA" id="ARBA00003944"/>
    </source>
</evidence>
<evidence type="ECO:0000259" key="5">
    <source>
        <dbReference type="Pfam" id="PF02120"/>
    </source>
</evidence>
<evidence type="ECO:0000256" key="4">
    <source>
        <dbReference type="SAM" id="MobiDB-lite"/>
    </source>
</evidence>
<evidence type="ECO:0000256" key="3">
    <source>
        <dbReference type="ARBA" id="ARBA00022795"/>
    </source>
</evidence>
<name>A0A1G8T1W8_9GAMM</name>
<dbReference type="Proteomes" id="UP000198525">
    <property type="component" value="Unassembled WGS sequence"/>
</dbReference>
<feature type="region of interest" description="Disordered" evidence="4">
    <location>
        <begin position="428"/>
        <end position="456"/>
    </location>
</feature>